<gene>
    <name evidence="1" type="ORF">ABDZ14_10000</name>
</gene>
<dbReference type="RefSeq" id="WP_041930618.1">
    <property type="nucleotide sequence ID" value="NZ_JBEEEP010000021.1"/>
</dbReference>
<organism evidence="1 2">
    <name type="scientific">Mycobacterium canetti</name>
    <dbReference type="NCBI Taxonomy" id="78331"/>
    <lineage>
        <taxon>Bacteria</taxon>
        <taxon>Bacillati</taxon>
        <taxon>Actinomycetota</taxon>
        <taxon>Actinomycetes</taxon>
        <taxon>Mycobacteriales</taxon>
        <taxon>Mycobacteriaceae</taxon>
        <taxon>Mycobacterium</taxon>
        <taxon>Mycobacterium tuberculosis complex</taxon>
    </lineage>
</organism>
<evidence type="ECO:0000313" key="1">
    <source>
        <dbReference type="EMBL" id="MEQ6320596.1"/>
    </source>
</evidence>
<comment type="caution">
    <text evidence="1">The sequence shown here is derived from an EMBL/GenBank/DDBJ whole genome shotgun (WGS) entry which is preliminary data.</text>
</comment>
<name>A0ABV1MEA4_9MYCO</name>
<dbReference type="EMBL" id="JBEEEP010000021">
    <property type="protein sequence ID" value="MEQ6320596.1"/>
    <property type="molecule type" value="Genomic_DNA"/>
</dbReference>
<dbReference type="Proteomes" id="UP001485476">
    <property type="component" value="Unassembled WGS sequence"/>
</dbReference>
<protein>
    <submittedName>
        <fullName evidence="1">Uncharacterized protein</fullName>
    </submittedName>
</protein>
<proteinExistence type="predicted"/>
<evidence type="ECO:0000313" key="2">
    <source>
        <dbReference type="Proteomes" id="UP001485476"/>
    </source>
</evidence>
<reference evidence="1 2" key="1">
    <citation type="submission" date="2024-05" db="EMBL/GenBank/DDBJ databases">
        <title>Whole genome sequences of Mycobacterium canettii strains associated with human tuberculosis in Canada.</title>
        <authorList>
            <person name="Islam M.R."/>
            <person name="Soualhine H."/>
        </authorList>
    </citation>
    <scope>NUCLEOTIDE SEQUENCE [LARGE SCALE GENOMIC DNA]</scope>
    <source>
        <strain evidence="1 2">1901080</strain>
    </source>
</reference>
<keyword evidence="2" id="KW-1185">Reference proteome</keyword>
<sequence length="92" mass="10223">MDYHHRISNTPLTALPDDLIHVSGPIRLMIGRAPERKLSVGLLIDAPPPLGAIEVHLTGPQVHDLAHQLHSLVNLERAELELLIDRLHDSNQ</sequence>
<accession>A0ABV1MEA4</accession>